<evidence type="ECO:0000256" key="2">
    <source>
        <dbReference type="ARBA" id="ARBA00022857"/>
    </source>
</evidence>
<reference evidence="5 6" key="1">
    <citation type="submission" date="2019-04" db="EMBL/GenBank/DDBJ databases">
        <title>Friends and foes A comparative genomics study of 23 Aspergillus species from section Flavi.</title>
        <authorList>
            <consortium name="DOE Joint Genome Institute"/>
            <person name="Kjaerbolling I."/>
            <person name="Vesth T."/>
            <person name="Frisvad J.C."/>
            <person name="Nybo J.L."/>
            <person name="Theobald S."/>
            <person name="Kildgaard S."/>
            <person name="Isbrandt T."/>
            <person name="Kuo A."/>
            <person name="Sato A."/>
            <person name="Lyhne E.K."/>
            <person name="Kogle M.E."/>
            <person name="Wiebenga A."/>
            <person name="Kun R.S."/>
            <person name="Lubbers R.J."/>
            <person name="Makela M.R."/>
            <person name="Barry K."/>
            <person name="Chovatia M."/>
            <person name="Clum A."/>
            <person name="Daum C."/>
            <person name="Haridas S."/>
            <person name="He G."/>
            <person name="LaButti K."/>
            <person name="Lipzen A."/>
            <person name="Mondo S."/>
            <person name="Riley R."/>
            <person name="Salamov A."/>
            <person name="Simmons B.A."/>
            <person name="Magnuson J.K."/>
            <person name="Henrissat B."/>
            <person name="Mortensen U.H."/>
            <person name="Larsen T.O."/>
            <person name="Devries R.P."/>
            <person name="Grigoriev I.V."/>
            <person name="Machida M."/>
            <person name="Baker S.E."/>
            <person name="Andersen M.R."/>
        </authorList>
    </citation>
    <scope>NUCLEOTIDE SEQUENCE [LARGE SCALE GENOMIC DNA]</scope>
    <source>
        <strain evidence="5 6">CBS 151.66</strain>
    </source>
</reference>
<feature type="domain" description="Ketoreductase" evidence="4">
    <location>
        <begin position="5"/>
        <end position="201"/>
    </location>
</feature>
<proteinExistence type="inferred from homology"/>
<accession>A0A5N5XD86</accession>
<evidence type="ECO:0000313" key="6">
    <source>
        <dbReference type="Proteomes" id="UP000326565"/>
    </source>
</evidence>
<dbReference type="GO" id="GO:0016491">
    <property type="term" value="F:oxidoreductase activity"/>
    <property type="evidence" value="ECO:0007669"/>
    <property type="project" value="UniProtKB-KW"/>
</dbReference>
<dbReference type="EMBL" id="ML732170">
    <property type="protein sequence ID" value="KAB8077312.1"/>
    <property type="molecule type" value="Genomic_DNA"/>
</dbReference>
<dbReference type="InterPro" id="IPR057326">
    <property type="entry name" value="KR_dom"/>
</dbReference>
<dbReference type="OrthoDB" id="191139at2759"/>
<evidence type="ECO:0000256" key="1">
    <source>
        <dbReference type="ARBA" id="ARBA00006484"/>
    </source>
</evidence>
<dbReference type="PANTHER" id="PTHR43963:SF6">
    <property type="entry name" value="CHAIN DEHYDROGENASE FAMILY PROTEIN, PUTATIVE (AFU_ORTHOLOGUE AFUA_3G15350)-RELATED"/>
    <property type="match status" value="1"/>
</dbReference>
<dbReference type="Gene3D" id="3.40.50.720">
    <property type="entry name" value="NAD(P)-binding Rossmann-like Domain"/>
    <property type="match status" value="1"/>
</dbReference>
<dbReference type="PRINTS" id="PR00081">
    <property type="entry name" value="GDHRDH"/>
</dbReference>
<dbReference type="InterPro" id="IPR002347">
    <property type="entry name" value="SDR_fam"/>
</dbReference>
<gene>
    <name evidence="5" type="ORF">BDV29DRAFT_199053</name>
</gene>
<dbReference type="InterPro" id="IPR036291">
    <property type="entry name" value="NAD(P)-bd_dom_sf"/>
</dbReference>
<evidence type="ECO:0000259" key="4">
    <source>
        <dbReference type="SMART" id="SM00822"/>
    </source>
</evidence>
<evidence type="ECO:0000256" key="3">
    <source>
        <dbReference type="ARBA" id="ARBA00023002"/>
    </source>
</evidence>
<comment type="similarity">
    <text evidence="1">Belongs to the short-chain dehydrogenases/reductases (SDR) family.</text>
</comment>
<keyword evidence="3" id="KW-0560">Oxidoreductase</keyword>
<organism evidence="5 6">
    <name type="scientific">Aspergillus leporis</name>
    <dbReference type="NCBI Taxonomy" id="41062"/>
    <lineage>
        <taxon>Eukaryota</taxon>
        <taxon>Fungi</taxon>
        <taxon>Dikarya</taxon>
        <taxon>Ascomycota</taxon>
        <taxon>Pezizomycotina</taxon>
        <taxon>Eurotiomycetes</taxon>
        <taxon>Eurotiomycetidae</taxon>
        <taxon>Eurotiales</taxon>
        <taxon>Aspergillaceae</taxon>
        <taxon>Aspergillus</taxon>
        <taxon>Aspergillus subgen. Circumdati</taxon>
    </lineage>
</organism>
<dbReference type="Proteomes" id="UP000326565">
    <property type="component" value="Unassembled WGS sequence"/>
</dbReference>
<dbReference type="PANTHER" id="PTHR43963">
    <property type="entry name" value="CARBONYL REDUCTASE 1-RELATED"/>
    <property type="match status" value="1"/>
</dbReference>
<dbReference type="SUPFAM" id="SSF51735">
    <property type="entry name" value="NAD(P)-binding Rossmann-fold domains"/>
    <property type="match status" value="1"/>
</dbReference>
<name>A0A5N5XD86_9EURO</name>
<sequence length="234" mass="24776">MQNKTVALVTGANSGIGQAVAQQLARQLARQQNHHVILTARNPKAGAKAAVAIIAEGHSASFVHLGVTPDASIAAVVQHIQETYGKLNILVNNAGTILDGNPSLTTREIFQKTFDTNVTGTAILTDSFLGLLRQSTAPRVVFVSSSLGSMSRMTDKNYPYRYFESAGYKTSKAALDMLVAHYAWKLEDVGGLVNAACPGLVQTKLSGYASEGVTAEVGAVRIVELALLDGPIPW</sequence>
<dbReference type="SMART" id="SM00822">
    <property type="entry name" value="PKS_KR"/>
    <property type="match status" value="1"/>
</dbReference>
<keyword evidence="6" id="KW-1185">Reference proteome</keyword>
<evidence type="ECO:0000313" key="5">
    <source>
        <dbReference type="EMBL" id="KAB8077312.1"/>
    </source>
</evidence>
<protein>
    <recommendedName>
        <fullName evidence="4">Ketoreductase domain-containing protein</fullName>
    </recommendedName>
</protein>
<keyword evidence="2" id="KW-0521">NADP</keyword>
<dbReference type="AlphaFoldDB" id="A0A5N5XD86"/>
<dbReference type="Pfam" id="PF00106">
    <property type="entry name" value="adh_short"/>
    <property type="match status" value="1"/>
</dbReference>